<sequence length="184" mass="21126">MIKEPIGLQELRRKIYLKAKADKTCRFWGLYVHVCRFDTLHEAYHMAKRNNGAPGIDGVTFEDVEEGGIDDFIKQIRNELVSSTYKPLRNRRKEMPKGKDNVRVLGISSIKDRVVQGSLKLILEAIYEADFQEGSYGYRPKRHAHSAVNRVAEAVVKAKTKIIDIDLSAYFDNVRHHILLNKVC</sequence>
<organism evidence="3 4">
    <name type="scientific">Candidatus Scalindua japonica</name>
    <dbReference type="NCBI Taxonomy" id="1284222"/>
    <lineage>
        <taxon>Bacteria</taxon>
        <taxon>Pseudomonadati</taxon>
        <taxon>Planctomycetota</taxon>
        <taxon>Candidatus Brocadiia</taxon>
        <taxon>Candidatus Brocadiales</taxon>
        <taxon>Candidatus Scalinduaceae</taxon>
        <taxon>Candidatus Scalindua</taxon>
    </lineage>
</organism>
<dbReference type="AlphaFoldDB" id="A0A286TZ55"/>
<evidence type="ECO:0000313" key="4">
    <source>
        <dbReference type="Proteomes" id="UP000218542"/>
    </source>
</evidence>
<keyword evidence="4" id="KW-1185">Reference proteome</keyword>
<dbReference type="InterPro" id="IPR000477">
    <property type="entry name" value="RT_dom"/>
</dbReference>
<dbReference type="SUPFAM" id="SSF56672">
    <property type="entry name" value="DNA/RNA polymerases"/>
    <property type="match status" value="1"/>
</dbReference>
<gene>
    <name evidence="3" type="ORF">SCALIN_C17_0194</name>
</gene>
<accession>A0A286TZ55</accession>
<dbReference type="RefSeq" id="WP_203415437.1">
    <property type="nucleotide sequence ID" value="NZ_BAOS01000017.1"/>
</dbReference>
<feature type="domain" description="Reverse transcriptase" evidence="2">
    <location>
        <begin position="96"/>
        <end position="182"/>
    </location>
</feature>
<dbReference type="PANTHER" id="PTHR34047">
    <property type="entry name" value="NUCLEAR INTRON MATURASE 1, MITOCHONDRIAL-RELATED"/>
    <property type="match status" value="1"/>
</dbReference>
<keyword evidence="3" id="KW-0548">Nucleotidyltransferase</keyword>
<evidence type="ECO:0000256" key="1">
    <source>
        <dbReference type="ARBA" id="ARBA00034120"/>
    </source>
</evidence>
<protein>
    <submittedName>
        <fullName evidence="3">RNA-directed DNA polymerase</fullName>
    </submittedName>
</protein>
<keyword evidence="3" id="KW-0695">RNA-directed DNA polymerase</keyword>
<dbReference type="InterPro" id="IPR043502">
    <property type="entry name" value="DNA/RNA_pol_sf"/>
</dbReference>
<comment type="caution">
    <text evidence="3">The sequence shown here is derived from an EMBL/GenBank/DDBJ whole genome shotgun (WGS) entry which is preliminary data.</text>
</comment>
<dbReference type="CDD" id="cd01651">
    <property type="entry name" value="RT_G2_intron"/>
    <property type="match status" value="1"/>
</dbReference>
<proteinExistence type="inferred from homology"/>
<dbReference type="InterPro" id="IPR051083">
    <property type="entry name" value="GrpII_Intron_Splice-Mob/Def"/>
</dbReference>
<evidence type="ECO:0000313" key="3">
    <source>
        <dbReference type="EMBL" id="GAX61160.1"/>
    </source>
</evidence>
<dbReference type="Pfam" id="PF00078">
    <property type="entry name" value="RVT_1"/>
    <property type="match status" value="1"/>
</dbReference>
<dbReference type="PANTHER" id="PTHR34047:SF8">
    <property type="entry name" value="PROTEIN YKFC"/>
    <property type="match status" value="1"/>
</dbReference>
<comment type="similarity">
    <text evidence="1">Belongs to the bacterial reverse transcriptase family.</text>
</comment>
<dbReference type="Proteomes" id="UP000218542">
    <property type="component" value="Unassembled WGS sequence"/>
</dbReference>
<evidence type="ECO:0000259" key="2">
    <source>
        <dbReference type="Pfam" id="PF00078"/>
    </source>
</evidence>
<name>A0A286TZ55_9BACT</name>
<dbReference type="EMBL" id="BAOS01000017">
    <property type="protein sequence ID" value="GAX61160.1"/>
    <property type="molecule type" value="Genomic_DNA"/>
</dbReference>
<reference evidence="4" key="1">
    <citation type="journal article" date="2017" name="Environ. Microbiol. Rep.">
        <title>Genetic Diversity of Marine Anaerobic Ammonium-Oxidizing Bacteria as Revealed by Genomic and Proteomic Analyses of 'Candidatus Scalindua japonica'.</title>
        <authorList>
            <person name="Oshiki M."/>
            <person name="Mizuto K."/>
            <person name="Kimura Z."/>
            <person name="Kindaichi T."/>
            <person name="Satoh H."/>
            <person name="Okabe S."/>
        </authorList>
    </citation>
    <scope>NUCLEOTIDE SEQUENCE [LARGE SCALE GENOMIC DNA]</scope>
    <source>
        <strain evidence="4">husup-a2</strain>
    </source>
</reference>
<keyword evidence="3" id="KW-0808">Transferase</keyword>
<dbReference type="GO" id="GO:0003964">
    <property type="term" value="F:RNA-directed DNA polymerase activity"/>
    <property type="evidence" value="ECO:0007669"/>
    <property type="project" value="UniProtKB-KW"/>
</dbReference>